<dbReference type="GO" id="GO:0016529">
    <property type="term" value="C:sarcoplasmic reticulum"/>
    <property type="evidence" value="ECO:0007669"/>
    <property type="project" value="TreeGrafter"/>
</dbReference>
<gene>
    <name evidence="2" type="ORF">GCK32_015607</name>
</gene>
<sequence>MMDPLQINDFTPSRDRQKLLREQEVLDQVFHLLKAPFMPRQGLTEMGPLLTSPSELSETRNEVFKTMFQLCYSLLRCDIYLETMLIVHHLLEYLIIY</sequence>
<name>A0AAN8IF76_TRICO</name>
<reference evidence="2 3" key="1">
    <citation type="submission" date="2019-10" db="EMBL/GenBank/DDBJ databases">
        <title>Assembly and Annotation for the nematode Trichostrongylus colubriformis.</title>
        <authorList>
            <person name="Martin J."/>
        </authorList>
    </citation>
    <scope>NUCLEOTIDE SEQUENCE [LARGE SCALE GENOMIC DNA]</scope>
    <source>
        <strain evidence="2">G859</strain>
        <tissue evidence="2">Whole worm</tissue>
    </source>
</reference>
<accession>A0AAN8IF76</accession>
<organism evidence="2 3">
    <name type="scientific">Trichostrongylus colubriformis</name>
    <name type="common">Black scour worm</name>
    <dbReference type="NCBI Taxonomy" id="6319"/>
    <lineage>
        <taxon>Eukaryota</taxon>
        <taxon>Metazoa</taxon>
        <taxon>Ecdysozoa</taxon>
        <taxon>Nematoda</taxon>
        <taxon>Chromadorea</taxon>
        <taxon>Rhabditida</taxon>
        <taxon>Rhabditina</taxon>
        <taxon>Rhabditomorpha</taxon>
        <taxon>Strongyloidea</taxon>
        <taxon>Trichostrongylidae</taxon>
        <taxon>Trichostrongylus</taxon>
    </lineage>
</organism>
<proteinExistence type="predicted"/>
<dbReference type="GO" id="GO:0035091">
    <property type="term" value="F:phosphatidylinositol binding"/>
    <property type="evidence" value="ECO:0007669"/>
    <property type="project" value="TreeGrafter"/>
</dbReference>
<evidence type="ECO:0000313" key="2">
    <source>
        <dbReference type="EMBL" id="KAK5966992.1"/>
    </source>
</evidence>
<dbReference type="PANTHER" id="PTHR13715">
    <property type="entry name" value="RYANODINE RECEPTOR AND IP3 RECEPTOR"/>
    <property type="match status" value="1"/>
</dbReference>
<evidence type="ECO:0000313" key="3">
    <source>
        <dbReference type="Proteomes" id="UP001331761"/>
    </source>
</evidence>
<dbReference type="AlphaFoldDB" id="A0AAN8IF76"/>
<dbReference type="PANTHER" id="PTHR13715:SF102">
    <property type="entry name" value="INOSITOL 1,4,5-TRISPHOSPHATE RECEPTOR"/>
    <property type="match status" value="1"/>
</dbReference>
<dbReference type="GO" id="GO:0005220">
    <property type="term" value="F:inositol 1,4,5-trisphosphate-gated calcium channel activity"/>
    <property type="evidence" value="ECO:0007669"/>
    <property type="project" value="TreeGrafter"/>
</dbReference>
<dbReference type="Gene3D" id="1.25.10.30">
    <property type="entry name" value="IP3 receptor type 1 binding core, RIH domain"/>
    <property type="match status" value="1"/>
</dbReference>
<evidence type="ECO:0000259" key="1">
    <source>
        <dbReference type="Pfam" id="PF01365"/>
    </source>
</evidence>
<dbReference type="GO" id="GO:0030667">
    <property type="term" value="C:secretory granule membrane"/>
    <property type="evidence" value="ECO:0007669"/>
    <property type="project" value="TreeGrafter"/>
</dbReference>
<dbReference type="InterPro" id="IPR015925">
    <property type="entry name" value="Ryanodine_IP3_receptor"/>
</dbReference>
<dbReference type="GO" id="GO:0051209">
    <property type="term" value="P:release of sequestered calcium ion into cytosol"/>
    <property type="evidence" value="ECO:0007669"/>
    <property type="project" value="TreeGrafter"/>
</dbReference>
<dbReference type="GO" id="GO:0070679">
    <property type="term" value="F:inositol 1,4,5 trisphosphate binding"/>
    <property type="evidence" value="ECO:0007669"/>
    <property type="project" value="TreeGrafter"/>
</dbReference>
<dbReference type="SUPFAM" id="SSF100909">
    <property type="entry name" value="IP3 receptor type 1 binding core, domain 2"/>
    <property type="match status" value="1"/>
</dbReference>
<dbReference type="Pfam" id="PF01365">
    <property type="entry name" value="RYDR_ITPR"/>
    <property type="match status" value="1"/>
</dbReference>
<dbReference type="InterPro" id="IPR000699">
    <property type="entry name" value="RIH_dom"/>
</dbReference>
<protein>
    <recommendedName>
        <fullName evidence="1">RIH domain-containing protein</fullName>
    </recommendedName>
</protein>
<dbReference type="EMBL" id="WIXE01022905">
    <property type="protein sequence ID" value="KAK5966992.1"/>
    <property type="molecule type" value="Genomic_DNA"/>
</dbReference>
<feature type="domain" description="RIH" evidence="1">
    <location>
        <begin position="3"/>
        <end position="77"/>
    </location>
</feature>
<dbReference type="Proteomes" id="UP001331761">
    <property type="component" value="Unassembled WGS sequence"/>
</dbReference>
<dbReference type="GO" id="GO:0005509">
    <property type="term" value="F:calcium ion binding"/>
    <property type="evidence" value="ECO:0007669"/>
    <property type="project" value="TreeGrafter"/>
</dbReference>
<comment type="caution">
    <text evidence="2">The sequence shown here is derived from an EMBL/GenBank/DDBJ whole genome shotgun (WGS) entry which is preliminary data.</text>
</comment>
<keyword evidence="3" id="KW-1185">Reference proteome</keyword>
<dbReference type="InterPro" id="IPR035910">
    <property type="entry name" value="RyR/IP3R_RIH_dom_sf"/>
</dbReference>
<dbReference type="GO" id="GO:0005789">
    <property type="term" value="C:endoplasmic reticulum membrane"/>
    <property type="evidence" value="ECO:0007669"/>
    <property type="project" value="TreeGrafter"/>
</dbReference>
<dbReference type="GO" id="GO:0005886">
    <property type="term" value="C:plasma membrane"/>
    <property type="evidence" value="ECO:0007669"/>
    <property type="project" value="TreeGrafter"/>
</dbReference>